<accession>A0A926I6U4</accession>
<reference evidence="1" key="1">
    <citation type="submission" date="2020-08" db="EMBL/GenBank/DDBJ databases">
        <title>Genome public.</title>
        <authorList>
            <person name="Liu C."/>
            <person name="Sun Q."/>
        </authorList>
    </citation>
    <scope>NUCLEOTIDE SEQUENCE</scope>
    <source>
        <strain evidence="1">NSJ-33</strain>
    </source>
</reference>
<comment type="caution">
    <text evidence="1">The sequence shown here is derived from an EMBL/GenBank/DDBJ whole genome shotgun (WGS) entry which is preliminary data.</text>
</comment>
<name>A0A926I6U4_9FIRM</name>
<protein>
    <submittedName>
        <fullName evidence="1">Uncharacterized protein</fullName>
    </submittedName>
</protein>
<dbReference type="AlphaFoldDB" id="A0A926I6U4"/>
<keyword evidence="2" id="KW-1185">Reference proteome</keyword>
<dbReference type="EMBL" id="JACRSV010000002">
    <property type="protein sequence ID" value="MBC8560265.1"/>
    <property type="molecule type" value="Genomic_DNA"/>
</dbReference>
<evidence type="ECO:0000313" key="2">
    <source>
        <dbReference type="Proteomes" id="UP000610760"/>
    </source>
</evidence>
<sequence>MKVYAQFDSIDEAENAARDLRRRCEGIKAVKIRYREVGEVAPDLPVSSFALFDSGDYSLSGNGAHGVSESFSPAVYFDSDFADVPTREMLDGPRGRVDCSMDVVVEDYSADSVAHILRSAHGRKVSILG</sequence>
<proteinExistence type="predicted"/>
<evidence type="ECO:0000313" key="1">
    <source>
        <dbReference type="EMBL" id="MBC8560265.1"/>
    </source>
</evidence>
<organism evidence="1 2">
    <name type="scientific">Fumia xinanensis</name>
    <dbReference type="NCBI Taxonomy" id="2763659"/>
    <lineage>
        <taxon>Bacteria</taxon>
        <taxon>Bacillati</taxon>
        <taxon>Bacillota</taxon>
        <taxon>Clostridia</taxon>
        <taxon>Eubacteriales</taxon>
        <taxon>Oscillospiraceae</taxon>
        <taxon>Fumia</taxon>
    </lineage>
</organism>
<gene>
    <name evidence="1" type="ORF">H8710_09335</name>
</gene>
<dbReference type="RefSeq" id="WP_249295240.1">
    <property type="nucleotide sequence ID" value="NZ_JACRSV010000002.1"/>
</dbReference>
<dbReference type="Proteomes" id="UP000610760">
    <property type="component" value="Unassembled WGS sequence"/>
</dbReference>